<accession>A0AB39HT28</accession>
<evidence type="ECO:0000256" key="1">
    <source>
        <dbReference type="ARBA" id="ARBA00023015"/>
    </source>
</evidence>
<dbReference type="AlphaFoldDB" id="A0AB39HT28"/>
<dbReference type="InterPro" id="IPR014036">
    <property type="entry name" value="DeoR-like_C"/>
</dbReference>
<protein>
    <submittedName>
        <fullName evidence="5">DeoR/GlpR family DNA-binding transcription regulator</fullName>
    </submittedName>
</protein>
<dbReference type="RefSeq" id="WP_368654178.1">
    <property type="nucleotide sequence ID" value="NZ_CP162599.1"/>
</dbReference>
<dbReference type="PRINTS" id="PR00037">
    <property type="entry name" value="HTHLACR"/>
</dbReference>
<dbReference type="Pfam" id="PF00455">
    <property type="entry name" value="DeoRC"/>
    <property type="match status" value="1"/>
</dbReference>
<dbReference type="GO" id="GO:0003700">
    <property type="term" value="F:DNA-binding transcription factor activity"/>
    <property type="evidence" value="ECO:0007669"/>
    <property type="project" value="InterPro"/>
</dbReference>
<dbReference type="InterPro" id="IPR018356">
    <property type="entry name" value="Tscrpt_reg_HTH_DeoR_CS"/>
</dbReference>
<name>A0AB39HT28_9BACI</name>
<dbReference type="EMBL" id="CP162599">
    <property type="protein sequence ID" value="XDK33500.1"/>
    <property type="molecule type" value="Genomic_DNA"/>
</dbReference>
<dbReference type="SMART" id="SM01134">
    <property type="entry name" value="DeoRC"/>
    <property type="match status" value="1"/>
</dbReference>
<dbReference type="GO" id="GO:0003677">
    <property type="term" value="F:DNA binding"/>
    <property type="evidence" value="ECO:0007669"/>
    <property type="project" value="UniProtKB-KW"/>
</dbReference>
<dbReference type="PANTHER" id="PTHR30363">
    <property type="entry name" value="HTH-TYPE TRANSCRIPTIONAL REGULATOR SRLR-RELATED"/>
    <property type="match status" value="1"/>
</dbReference>
<keyword evidence="3" id="KW-0804">Transcription</keyword>
<dbReference type="InterPro" id="IPR001034">
    <property type="entry name" value="DeoR_HTH"/>
</dbReference>
<evidence type="ECO:0000313" key="5">
    <source>
        <dbReference type="EMBL" id="XDK33500.1"/>
    </source>
</evidence>
<dbReference type="Gene3D" id="3.40.50.1360">
    <property type="match status" value="1"/>
</dbReference>
<dbReference type="PANTHER" id="PTHR30363:SF44">
    <property type="entry name" value="AGA OPERON TRANSCRIPTIONAL REPRESSOR-RELATED"/>
    <property type="match status" value="1"/>
</dbReference>
<organism evidence="5">
    <name type="scientific">Ornithinibacillus sp. 4-3</name>
    <dbReference type="NCBI Taxonomy" id="3231488"/>
    <lineage>
        <taxon>Bacteria</taxon>
        <taxon>Bacillati</taxon>
        <taxon>Bacillota</taxon>
        <taxon>Bacilli</taxon>
        <taxon>Bacillales</taxon>
        <taxon>Bacillaceae</taxon>
        <taxon>Ornithinibacillus</taxon>
    </lineage>
</organism>
<proteinExistence type="predicted"/>
<feature type="domain" description="HTH deoR-type" evidence="4">
    <location>
        <begin position="3"/>
        <end position="58"/>
    </location>
</feature>
<evidence type="ECO:0000259" key="4">
    <source>
        <dbReference type="PROSITE" id="PS51000"/>
    </source>
</evidence>
<dbReference type="Gene3D" id="1.10.10.10">
    <property type="entry name" value="Winged helix-like DNA-binding domain superfamily/Winged helix DNA-binding domain"/>
    <property type="match status" value="1"/>
</dbReference>
<dbReference type="PROSITE" id="PS00894">
    <property type="entry name" value="HTH_DEOR_1"/>
    <property type="match status" value="1"/>
</dbReference>
<dbReference type="Pfam" id="PF08220">
    <property type="entry name" value="HTH_DeoR"/>
    <property type="match status" value="1"/>
</dbReference>
<keyword evidence="1" id="KW-0805">Transcription regulation</keyword>
<dbReference type="InterPro" id="IPR036388">
    <property type="entry name" value="WH-like_DNA-bd_sf"/>
</dbReference>
<dbReference type="SUPFAM" id="SSF100950">
    <property type="entry name" value="NagB/RpiA/CoA transferase-like"/>
    <property type="match status" value="1"/>
</dbReference>
<reference evidence="5" key="1">
    <citation type="submission" date="2024-07" db="EMBL/GenBank/DDBJ databases">
        <title>Halotolerant mesophilic bacterium Ornithinibacillus sp. 4-3, sp. nov., isolated from soil.</title>
        <authorList>
            <person name="Sidarenka A.V."/>
            <person name="Guliayeva D.E."/>
            <person name="Leanovich S.I."/>
            <person name="Hileuskaya K.S."/>
            <person name="Akhremchuk A.E."/>
            <person name="Sikolenko M.A."/>
            <person name="Valentovich L.N."/>
        </authorList>
    </citation>
    <scope>NUCLEOTIDE SEQUENCE</scope>
    <source>
        <strain evidence="5">4-3</strain>
    </source>
</reference>
<dbReference type="InterPro" id="IPR037171">
    <property type="entry name" value="NagB/RpiA_transferase-like"/>
</dbReference>
<dbReference type="SUPFAM" id="SSF46785">
    <property type="entry name" value="Winged helix' DNA-binding domain"/>
    <property type="match status" value="1"/>
</dbReference>
<sequence length="252" mass="28524">MLSQERYNLIMENLRVKGNVSMRELVELLGVSMDTVRRDIKYLESIGNLKKVYGGASLPNQIVTNHSFVNRKNSNVVEKQEISNKAIQYIKEYQAIALNAGTTNVEFAEELVKSFDCLTVITNSLLIANILNTKKDFTVIVTGGFLDHEEHSFYGNGVMDNLHQFYADIAFINVNAISLEKGITDFRQGEVEVINAFIKNVEKVIVLADSSKFETISYLKICDLDKVDVFLTDSNINPQLVKQYKEKNVIIK</sequence>
<dbReference type="PROSITE" id="PS51000">
    <property type="entry name" value="HTH_DEOR_2"/>
    <property type="match status" value="1"/>
</dbReference>
<keyword evidence="2 5" id="KW-0238">DNA-binding</keyword>
<dbReference type="InterPro" id="IPR036390">
    <property type="entry name" value="WH_DNA-bd_sf"/>
</dbReference>
<gene>
    <name evidence="5" type="ORF">AB4Y30_03840</name>
</gene>
<dbReference type="SMART" id="SM00420">
    <property type="entry name" value="HTH_DEOR"/>
    <property type="match status" value="1"/>
</dbReference>
<evidence type="ECO:0000256" key="2">
    <source>
        <dbReference type="ARBA" id="ARBA00023125"/>
    </source>
</evidence>
<dbReference type="InterPro" id="IPR050313">
    <property type="entry name" value="Carb_Metab_HTH_regulators"/>
</dbReference>
<evidence type="ECO:0000256" key="3">
    <source>
        <dbReference type="ARBA" id="ARBA00023163"/>
    </source>
</evidence>